<dbReference type="PANTHER" id="PTHR11360">
    <property type="entry name" value="MONOCARBOXYLATE TRANSPORTER"/>
    <property type="match status" value="1"/>
</dbReference>
<evidence type="ECO:0000313" key="6">
    <source>
        <dbReference type="EMBL" id="MBB4015120.1"/>
    </source>
</evidence>
<feature type="transmembrane region" description="Helical" evidence="4">
    <location>
        <begin position="205"/>
        <end position="223"/>
    </location>
</feature>
<organism evidence="6 7">
    <name type="scientific">Chelatococcus caeni</name>
    <dbReference type="NCBI Taxonomy" id="1348468"/>
    <lineage>
        <taxon>Bacteria</taxon>
        <taxon>Pseudomonadati</taxon>
        <taxon>Pseudomonadota</taxon>
        <taxon>Alphaproteobacteria</taxon>
        <taxon>Hyphomicrobiales</taxon>
        <taxon>Chelatococcaceae</taxon>
        <taxon>Chelatococcus</taxon>
    </lineage>
</organism>
<evidence type="ECO:0000256" key="3">
    <source>
        <dbReference type="ARBA" id="ARBA00023136"/>
    </source>
</evidence>
<feature type="transmembrane region" description="Helical" evidence="4">
    <location>
        <begin position="101"/>
        <end position="126"/>
    </location>
</feature>
<feature type="transmembrane region" description="Helical" evidence="4">
    <location>
        <begin position="328"/>
        <end position="350"/>
    </location>
</feature>
<feature type="transmembrane region" description="Helical" evidence="4">
    <location>
        <begin position="42"/>
        <end position="60"/>
    </location>
</feature>
<protein>
    <submittedName>
        <fullName evidence="6">MFS family permease</fullName>
    </submittedName>
</protein>
<dbReference type="InterPro" id="IPR050327">
    <property type="entry name" value="Proton-linked_MCT"/>
</dbReference>
<feature type="transmembrane region" description="Helical" evidence="4">
    <location>
        <begin position="302"/>
        <end position="322"/>
    </location>
</feature>
<keyword evidence="3 4" id="KW-0472">Membrane</keyword>
<dbReference type="EMBL" id="JACIEN010000001">
    <property type="protein sequence ID" value="MBB4015120.1"/>
    <property type="molecule type" value="Genomic_DNA"/>
</dbReference>
<dbReference type="InterPro" id="IPR036259">
    <property type="entry name" value="MFS_trans_sf"/>
</dbReference>
<proteinExistence type="predicted"/>
<dbReference type="PANTHER" id="PTHR11360:SF290">
    <property type="entry name" value="MONOCARBOXYLATE MFS PERMEASE"/>
    <property type="match status" value="1"/>
</dbReference>
<evidence type="ECO:0000256" key="2">
    <source>
        <dbReference type="ARBA" id="ARBA00022989"/>
    </source>
</evidence>
<dbReference type="PROSITE" id="PS50850">
    <property type="entry name" value="MFS"/>
    <property type="match status" value="1"/>
</dbReference>
<evidence type="ECO:0000313" key="7">
    <source>
        <dbReference type="Proteomes" id="UP000577362"/>
    </source>
</evidence>
<evidence type="ECO:0000256" key="4">
    <source>
        <dbReference type="SAM" id="Phobius"/>
    </source>
</evidence>
<dbReference type="Gene3D" id="1.20.1250.20">
    <property type="entry name" value="MFS general substrate transporter like domains"/>
    <property type="match status" value="1"/>
</dbReference>
<dbReference type="GO" id="GO:0022857">
    <property type="term" value="F:transmembrane transporter activity"/>
    <property type="evidence" value="ECO:0007669"/>
    <property type="project" value="InterPro"/>
</dbReference>
<feature type="transmembrane region" description="Helical" evidence="4">
    <location>
        <begin position="66"/>
        <end position="89"/>
    </location>
</feature>
<evidence type="ECO:0000259" key="5">
    <source>
        <dbReference type="PROSITE" id="PS50850"/>
    </source>
</evidence>
<feature type="transmembrane region" description="Helical" evidence="4">
    <location>
        <begin position="261"/>
        <end position="281"/>
    </location>
</feature>
<feature type="transmembrane region" description="Helical" evidence="4">
    <location>
        <begin position="132"/>
        <end position="151"/>
    </location>
</feature>
<name>A0A840BQ66_9HYPH</name>
<dbReference type="InterPro" id="IPR011701">
    <property type="entry name" value="MFS"/>
</dbReference>
<feature type="transmembrane region" description="Helical" evidence="4">
    <location>
        <begin position="6"/>
        <end position="30"/>
    </location>
</feature>
<feature type="transmembrane region" description="Helical" evidence="4">
    <location>
        <begin position="235"/>
        <end position="255"/>
    </location>
</feature>
<feature type="transmembrane region" description="Helical" evidence="4">
    <location>
        <begin position="175"/>
        <end position="199"/>
    </location>
</feature>
<keyword evidence="1 4" id="KW-0812">Transmembrane</keyword>
<gene>
    <name evidence="6" type="ORF">GGR16_000126</name>
</gene>
<comment type="caution">
    <text evidence="6">The sequence shown here is derived from an EMBL/GenBank/DDBJ whole genome shotgun (WGS) entry which is preliminary data.</text>
</comment>
<evidence type="ECO:0000256" key="1">
    <source>
        <dbReference type="ARBA" id="ARBA00022692"/>
    </source>
</evidence>
<dbReference type="AlphaFoldDB" id="A0A840BQ66"/>
<keyword evidence="7" id="KW-1185">Reference proteome</keyword>
<dbReference type="InterPro" id="IPR020846">
    <property type="entry name" value="MFS_dom"/>
</dbReference>
<keyword evidence="2 4" id="KW-1133">Transmembrane helix</keyword>
<dbReference type="SUPFAM" id="SSF103473">
    <property type="entry name" value="MFS general substrate transporter"/>
    <property type="match status" value="1"/>
</dbReference>
<sequence>MADELGMALPMVMAGPTVMLIVMAMASWPLSAVFERHGARSVMVLGSPLGAAGLLVMGLADGATAYFASWTILGLAGAGMLTTPAQIAVAEIAGEKARQALGALILAGGLTSTIVWPLTGLLQAQWGWRTTTLLYAVVMLLVCTPLHWTTLARRPRDKSAREAAAEPAPVDRPRFALLAMSFAANGFVTWGFALTIIILFEAAGLDHASALAAAAFIGIAQWMGRMVDVLGGRRWSGFVIALAASALFPLSFVVLLLTGTFVGAMAFATLYGVASGITAVTRATLPLQIFPAGAYARASAQLAVPLNLSFAAAPPVFAAIMTSAGPHAALWLAFAISIFAFCALLGLLLLQRRMIGASHQQAPLAADRAERA</sequence>
<dbReference type="Pfam" id="PF07690">
    <property type="entry name" value="MFS_1"/>
    <property type="match status" value="1"/>
</dbReference>
<accession>A0A840BQ66</accession>
<reference evidence="6 7" key="1">
    <citation type="submission" date="2020-08" db="EMBL/GenBank/DDBJ databases">
        <title>Genomic Encyclopedia of Type Strains, Phase IV (KMG-IV): sequencing the most valuable type-strain genomes for metagenomic binning, comparative biology and taxonomic classification.</title>
        <authorList>
            <person name="Goeker M."/>
        </authorList>
    </citation>
    <scope>NUCLEOTIDE SEQUENCE [LARGE SCALE GENOMIC DNA]</scope>
    <source>
        <strain evidence="6 7">DSM 103737</strain>
    </source>
</reference>
<feature type="domain" description="Major facilitator superfamily (MFS) profile" evidence="5">
    <location>
        <begin position="1"/>
        <end position="354"/>
    </location>
</feature>
<dbReference type="Proteomes" id="UP000577362">
    <property type="component" value="Unassembled WGS sequence"/>
</dbReference>